<name>A0ABV5CUC9_9ACTN</name>
<evidence type="ECO:0000256" key="2">
    <source>
        <dbReference type="ARBA" id="ARBA00010333"/>
    </source>
</evidence>
<dbReference type="RefSeq" id="WP_375734709.1">
    <property type="nucleotide sequence ID" value="NZ_JBCGDC010000040.1"/>
</dbReference>
<feature type="signal peptide" evidence="5">
    <location>
        <begin position="1"/>
        <end position="26"/>
    </location>
</feature>
<evidence type="ECO:0000256" key="3">
    <source>
        <dbReference type="ARBA" id="ARBA00022729"/>
    </source>
</evidence>
<dbReference type="Gene3D" id="3.40.190.10">
    <property type="entry name" value="Periplasmic binding protein-like II"/>
    <property type="match status" value="2"/>
</dbReference>
<dbReference type="CDD" id="cd01004">
    <property type="entry name" value="PBP2_MidA_like"/>
    <property type="match status" value="1"/>
</dbReference>
<evidence type="ECO:0000259" key="6">
    <source>
        <dbReference type="SMART" id="SM00062"/>
    </source>
</evidence>
<keyword evidence="3 5" id="KW-0732">Signal</keyword>
<dbReference type="InterPro" id="IPR018313">
    <property type="entry name" value="SBP_3_CS"/>
</dbReference>
<evidence type="ECO:0000313" key="7">
    <source>
        <dbReference type="EMBL" id="MFB6394606.1"/>
    </source>
</evidence>
<dbReference type="PANTHER" id="PTHR35936">
    <property type="entry name" value="MEMBRANE-BOUND LYTIC MUREIN TRANSGLYCOSYLASE F"/>
    <property type="match status" value="1"/>
</dbReference>
<dbReference type="PROSITE" id="PS51257">
    <property type="entry name" value="PROKAR_LIPOPROTEIN"/>
    <property type="match status" value="1"/>
</dbReference>
<dbReference type="PROSITE" id="PS01039">
    <property type="entry name" value="SBP_BACTERIAL_3"/>
    <property type="match status" value="1"/>
</dbReference>
<dbReference type="SUPFAM" id="SSF53850">
    <property type="entry name" value="Periplasmic binding protein-like II"/>
    <property type="match status" value="1"/>
</dbReference>
<dbReference type="SMART" id="SM00062">
    <property type="entry name" value="PBPb"/>
    <property type="match status" value="1"/>
</dbReference>
<organism evidence="7 8">
    <name type="scientific">Polymorphospora lycopeni</name>
    <dbReference type="NCBI Taxonomy" id="3140240"/>
    <lineage>
        <taxon>Bacteria</taxon>
        <taxon>Bacillati</taxon>
        <taxon>Actinomycetota</taxon>
        <taxon>Actinomycetes</taxon>
        <taxon>Micromonosporales</taxon>
        <taxon>Micromonosporaceae</taxon>
        <taxon>Polymorphospora</taxon>
    </lineage>
</organism>
<dbReference type="EMBL" id="JBCGDC010000040">
    <property type="protein sequence ID" value="MFB6394606.1"/>
    <property type="molecule type" value="Genomic_DNA"/>
</dbReference>
<feature type="domain" description="Solute-binding protein family 3/N-terminal" evidence="6">
    <location>
        <begin position="51"/>
        <end position="286"/>
    </location>
</feature>
<evidence type="ECO:0000256" key="1">
    <source>
        <dbReference type="ARBA" id="ARBA00004196"/>
    </source>
</evidence>
<keyword evidence="8" id="KW-1185">Reference proteome</keyword>
<dbReference type="InterPro" id="IPR001638">
    <property type="entry name" value="Solute-binding_3/MltF_N"/>
</dbReference>
<protein>
    <submittedName>
        <fullName evidence="7">ABC transporter substrate-binding protein</fullName>
    </submittedName>
</protein>
<evidence type="ECO:0000313" key="8">
    <source>
        <dbReference type="Proteomes" id="UP001582793"/>
    </source>
</evidence>
<evidence type="ECO:0000256" key="4">
    <source>
        <dbReference type="RuleBase" id="RU003744"/>
    </source>
</evidence>
<comment type="similarity">
    <text evidence="2 4">Belongs to the bacterial solute-binding protein 3 family.</text>
</comment>
<dbReference type="Pfam" id="PF00497">
    <property type="entry name" value="SBP_bac_3"/>
    <property type="match status" value="1"/>
</dbReference>
<feature type="chain" id="PRO_5047066068" evidence="5">
    <location>
        <begin position="27"/>
        <end position="300"/>
    </location>
</feature>
<gene>
    <name evidence="7" type="ORF">AAFH96_16040</name>
</gene>
<dbReference type="PANTHER" id="PTHR35936:SF17">
    <property type="entry name" value="ARGININE-BINDING EXTRACELLULAR PROTEIN ARTP"/>
    <property type="match status" value="1"/>
</dbReference>
<sequence length="300" mass="31885">MKKRAIWVGAVVAATLLAGCGGGSDADAPATDQSDNPLNAMLPKSIRDAGELRVGNSPVYPPMSYLPEGTEDKEKRQGFDVDLARAIGEKLGLKVTFVTQEYEQYIPSLATGRIDVVESAMQDLESRRETVDFVDYYTTGPQLFTLAANAARFPTEADVCGAKVAVDSGDTGYRNALTTFSQQVCAPAGKAAVQELTTNGTADALLQLQQGRADVGIRGAESIRYVTNEQEPGKYALIGKPIAEIPVGIAVSKRQNELRDAVAAALKSLMDDGTYAQIGEKWGLSDILRPAVTINGQPAS</sequence>
<comment type="caution">
    <text evidence="7">The sequence shown here is derived from an EMBL/GenBank/DDBJ whole genome shotgun (WGS) entry which is preliminary data.</text>
</comment>
<reference evidence="7 8" key="1">
    <citation type="submission" date="2024-04" db="EMBL/GenBank/DDBJ databases">
        <title>Polymorphospora sp. isolated from Baiyangdian Lake in Xiong'an New Area.</title>
        <authorList>
            <person name="Zhang X."/>
            <person name="Liu J."/>
        </authorList>
    </citation>
    <scope>NUCLEOTIDE SEQUENCE [LARGE SCALE GENOMIC DNA]</scope>
    <source>
        <strain evidence="7 8">2-325</strain>
    </source>
</reference>
<comment type="subcellular location">
    <subcellularLocation>
        <location evidence="1">Cell envelope</location>
    </subcellularLocation>
</comment>
<dbReference type="Proteomes" id="UP001582793">
    <property type="component" value="Unassembled WGS sequence"/>
</dbReference>
<accession>A0ABV5CUC9</accession>
<evidence type="ECO:0000256" key="5">
    <source>
        <dbReference type="SAM" id="SignalP"/>
    </source>
</evidence>
<proteinExistence type="inferred from homology"/>